<dbReference type="AlphaFoldDB" id="A0AAN9KT70"/>
<dbReference type="EMBL" id="JAYMYQ010000006">
    <property type="protein sequence ID" value="KAK7323490.1"/>
    <property type="molecule type" value="Genomic_DNA"/>
</dbReference>
<reference evidence="2 3" key="1">
    <citation type="submission" date="2024-01" db="EMBL/GenBank/DDBJ databases">
        <title>The genomes of 5 underutilized Papilionoideae crops provide insights into root nodulation and disease resistanc.</title>
        <authorList>
            <person name="Jiang F."/>
        </authorList>
    </citation>
    <scope>NUCLEOTIDE SEQUENCE [LARGE SCALE GENOMIC DNA]</scope>
    <source>
        <strain evidence="2">LVBAO_FW01</strain>
        <tissue evidence="2">Leaves</tissue>
    </source>
</reference>
<feature type="domain" description="Reverse transcriptase zinc-binding" evidence="1">
    <location>
        <begin position="3"/>
        <end position="66"/>
    </location>
</feature>
<accession>A0AAN9KT70</accession>
<organism evidence="2 3">
    <name type="scientific">Canavalia gladiata</name>
    <name type="common">Sword bean</name>
    <name type="synonym">Dolichos gladiatus</name>
    <dbReference type="NCBI Taxonomy" id="3824"/>
    <lineage>
        <taxon>Eukaryota</taxon>
        <taxon>Viridiplantae</taxon>
        <taxon>Streptophyta</taxon>
        <taxon>Embryophyta</taxon>
        <taxon>Tracheophyta</taxon>
        <taxon>Spermatophyta</taxon>
        <taxon>Magnoliopsida</taxon>
        <taxon>eudicotyledons</taxon>
        <taxon>Gunneridae</taxon>
        <taxon>Pentapetalae</taxon>
        <taxon>rosids</taxon>
        <taxon>fabids</taxon>
        <taxon>Fabales</taxon>
        <taxon>Fabaceae</taxon>
        <taxon>Papilionoideae</taxon>
        <taxon>50 kb inversion clade</taxon>
        <taxon>NPAAA clade</taxon>
        <taxon>indigoferoid/millettioid clade</taxon>
        <taxon>Phaseoleae</taxon>
        <taxon>Canavalia</taxon>
    </lineage>
</organism>
<evidence type="ECO:0000313" key="2">
    <source>
        <dbReference type="EMBL" id="KAK7323490.1"/>
    </source>
</evidence>
<evidence type="ECO:0000313" key="3">
    <source>
        <dbReference type="Proteomes" id="UP001367508"/>
    </source>
</evidence>
<dbReference type="Proteomes" id="UP001367508">
    <property type="component" value="Unassembled WGS sequence"/>
</dbReference>
<dbReference type="Pfam" id="PF13966">
    <property type="entry name" value="zf-RVT"/>
    <property type="match status" value="1"/>
</dbReference>
<protein>
    <recommendedName>
        <fullName evidence="1">Reverse transcriptase zinc-binding domain-containing protein</fullName>
    </recommendedName>
</protein>
<name>A0AAN9KT70_CANGL</name>
<comment type="caution">
    <text evidence="2">The sequence shown here is derived from an EMBL/GenBank/DDBJ whole genome shotgun (WGS) entry which is preliminary data.</text>
</comment>
<sequence length="108" mass="12568">MALKQIWKATTSKKVTTFGWKLLQDRILTSHKEGTPNIYPMHTTCNTEIETSYHLFLKCQKALDLWKKKKQMLHLPDMGVSGIDHMDKEERLHIQEKEMENDGVIGLS</sequence>
<evidence type="ECO:0000259" key="1">
    <source>
        <dbReference type="Pfam" id="PF13966"/>
    </source>
</evidence>
<keyword evidence="3" id="KW-1185">Reference proteome</keyword>
<gene>
    <name evidence="2" type="ORF">VNO77_26965</name>
</gene>
<dbReference type="InterPro" id="IPR026960">
    <property type="entry name" value="RVT-Znf"/>
</dbReference>
<proteinExistence type="predicted"/>